<protein>
    <recommendedName>
        <fullName evidence="2">YCII-related domain-containing protein</fullName>
    </recommendedName>
</protein>
<organism evidence="3 4">
    <name type="scientific">Novosphingobium marinum</name>
    <dbReference type="NCBI Taxonomy" id="1514948"/>
    <lineage>
        <taxon>Bacteria</taxon>
        <taxon>Pseudomonadati</taxon>
        <taxon>Pseudomonadota</taxon>
        <taxon>Alphaproteobacteria</taxon>
        <taxon>Sphingomonadales</taxon>
        <taxon>Sphingomonadaceae</taxon>
        <taxon>Novosphingobium</taxon>
    </lineage>
</organism>
<dbReference type="InterPro" id="IPR011008">
    <property type="entry name" value="Dimeric_a/b-barrel"/>
</dbReference>
<comment type="caution">
    <text evidence="3">The sequence shown here is derived from an EMBL/GenBank/DDBJ whole genome shotgun (WGS) entry which is preliminary data.</text>
</comment>
<dbReference type="PANTHER" id="PTHR33606">
    <property type="entry name" value="PROTEIN YCII"/>
    <property type="match status" value="1"/>
</dbReference>
<dbReference type="Pfam" id="PF03795">
    <property type="entry name" value="YCII"/>
    <property type="match status" value="1"/>
</dbReference>
<accession>A0A7Y9XT09</accession>
<dbReference type="AlphaFoldDB" id="A0A7Y9XT09"/>
<comment type="similarity">
    <text evidence="1">Belongs to the YciI family.</text>
</comment>
<dbReference type="PANTHER" id="PTHR33606:SF3">
    <property type="entry name" value="PROTEIN YCII"/>
    <property type="match status" value="1"/>
</dbReference>
<dbReference type="InterPro" id="IPR051807">
    <property type="entry name" value="Sec-metab_biosynth-assoc"/>
</dbReference>
<dbReference type="Gene3D" id="3.30.70.1060">
    <property type="entry name" value="Dimeric alpha+beta barrel"/>
    <property type="match status" value="1"/>
</dbReference>
<dbReference type="RefSeq" id="WP_179405928.1">
    <property type="nucleotide sequence ID" value="NZ_BMGF01000001.1"/>
</dbReference>
<dbReference type="SUPFAM" id="SSF54909">
    <property type="entry name" value="Dimeric alpha+beta barrel"/>
    <property type="match status" value="1"/>
</dbReference>
<evidence type="ECO:0000313" key="4">
    <source>
        <dbReference type="Proteomes" id="UP000522081"/>
    </source>
</evidence>
<dbReference type="InterPro" id="IPR005545">
    <property type="entry name" value="YCII"/>
</dbReference>
<dbReference type="EMBL" id="JACBZF010000001">
    <property type="protein sequence ID" value="NYH93969.1"/>
    <property type="molecule type" value="Genomic_DNA"/>
</dbReference>
<feature type="domain" description="YCII-related" evidence="2">
    <location>
        <begin position="1"/>
        <end position="81"/>
    </location>
</feature>
<evidence type="ECO:0000256" key="1">
    <source>
        <dbReference type="ARBA" id="ARBA00007689"/>
    </source>
</evidence>
<dbReference type="Proteomes" id="UP000522081">
    <property type="component" value="Unassembled WGS sequence"/>
</dbReference>
<proteinExistence type="inferred from homology"/>
<sequence>MHFLVLARDADGASALRTGHRQRHVDYWIGQGSRLKVAGAMMSDDGEDAVPVGSSFLIEASDESEVRELIAGDPFTTEGIFGSDVTVQRIRPAIGEWFAASAKD</sequence>
<gene>
    <name evidence="3" type="ORF">FHS75_000274</name>
</gene>
<evidence type="ECO:0000259" key="2">
    <source>
        <dbReference type="Pfam" id="PF03795"/>
    </source>
</evidence>
<evidence type="ECO:0000313" key="3">
    <source>
        <dbReference type="EMBL" id="NYH93969.1"/>
    </source>
</evidence>
<reference evidence="3 4" key="1">
    <citation type="submission" date="2020-07" db="EMBL/GenBank/DDBJ databases">
        <title>Genomic Encyclopedia of Type Strains, Phase IV (KMG-IV): sequencing the most valuable type-strain genomes for metagenomic binning, comparative biology and taxonomic classification.</title>
        <authorList>
            <person name="Goeker M."/>
        </authorList>
    </citation>
    <scope>NUCLEOTIDE SEQUENCE [LARGE SCALE GENOMIC DNA]</scope>
    <source>
        <strain evidence="3 4">DSM 29043</strain>
    </source>
</reference>
<keyword evidence="4" id="KW-1185">Reference proteome</keyword>
<name>A0A7Y9XT09_9SPHN</name>